<dbReference type="InterPro" id="IPR036749">
    <property type="entry name" value="Expansin_CBD_sf"/>
</dbReference>
<dbReference type="InterPro" id="IPR036908">
    <property type="entry name" value="RlpA-like_sf"/>
</dbReference>
<evidence type="ECO:0000313" key="3">
    <source>
        <dbReference type="EMBL" id="KAJ7323483.1"/>
    </source>
</evidence>
<keyword evidence="4" id="KW-1185">Reference proteome</keyword>
<name>A0A9X0CD54_9CNID</name>
<proteinExistence type="predicted"/>
<dbReference type="EMBL" id="MU827813">
    <property type="protein sequence ID" value="KAJ7323483.1"/>
    <property type="molecule type" value="Genomic_DNA"/>
</dbReference>
<evidence type="ECO:0000256" key="2">
    <source>
        <dbReference type="SAM" id="SignalP"/>
    </source>
</evidence>
<feature type="signal peptide" evidence="2">
    <location>
        <begin position="1"/>
        <end position="22"/>
    </location>
</feature>
<evidence type="ECO:0000313" key="4">
    <source>
        <dbReference type="Proteomes" id="UP001163046"/>
    </source>
</evidence>
<dbReference type="InterPro" id="IPR051477">
    <property type="entry name" value="Expansin_CellWall"/>
</dbReference>
<reference evidence="3" key="1">
    <citation type="submission" date="2023-01" db="EMBL/GenBank/DDBJ databases">
        <title>Genome assembly of the deep-sea coral Lophelia pertusa.</title>
        <authorList>
            <person name="Herrera S."/>
            <person name="Cordes E."/>
        </authorList>
    </citation>
    <scope>NUCLEOTIDE SEQUENCE</scope>
    <source>
        <strain evidence="3">USNM1676648</strain>
        <tissue evidence="3">Polyp</tissue>
    </source>
</reference>
<dbReference type="CDD" id="cd22271">
    <property type="entry name" value="DPBB_EXP_N-like"/>
    <property type="match status" value="1"/>
</dbReference>
<sequence length="258" mass="28027">MEAKHILIALVALAFIETVIKASVVKRETTLSHVEAIYSRFKNIMPGVDGTYNGEYHSGGYCTLDPLPPMAIHSKEWIRVAAGPETYQKSLGCGMCLEITAEGVGSGNDPIVGKIKAVIVDECAGGCGKNGLDFYLNGDGRWKISYVAIDCPTKPGSDGKVQLRFQGSNAWYIKLQARNTKVPTAGIEVKVKDKWHCLKRKPDNYFVGTGLGEFSTPLHVRLTAITGEQVETSIPEIKDNFSFPTSVQFKGINNGGSK</sequence>
<gene>
    <name evidence="3" type="ORF">OS493_031408</name>
</gene>
<keyword evidence="1 2" id="KW-0732">Signal</keyword>
<protein>
    <recommendedName>
        <fullName evidence="5">Expansin-like EG45 domain-containing protein</fullName>
    </recommendedName>
</protein>
<dbReference type="Proteomes" id="UP001163046">
    <property type="component" value="Unassembled WGS sequence"/>
</dbReference>
<dbReference type="PANTHER" id="PTHR31836">
    <property type="match status" value="1"/>
</dbReference>
<evidence type="ECO:0000256" key="1">
    <source>
        <dbReference type="ARBA" id="ARBA00022729"/>
    </source>
</evidence>
<feature type="chain" id="PRO_5040722508" description="Expansin-like EG45 domain-containing protein" evidence="2">
    <location>
        <begin position="23"/>
        <end position="258"/>
    </location>
</feature>
<organism evidence="3 4">
    <name type="scientific">Desmophyllum pertusum</name>
    <dbReference type="NCBI Taxonomy" id="174260"/>
    <lineage>
        <taxon>Eukaryota</taxon>
        <taxon>Metazoa</taxon>
        <taxon>Cnidaria</taxon>
        <taxon>Anthozoa</taxon>
        <taxon>Hexacorallia</taxon>
        <taxon>Scleractinia</taxon>
        <taxon>Caryophylliina</taxon>
        <taxon>Caryophylliidae</taxon>
        <taxon>Desmophyllum</taxon>
    </lineage>
</organism>
<accession>A0A9X0CD54</accession>
<comment type="caution">
    <text evidence="3">The sequence shown here is derived from an EMBL/GenBank/DDBJ whole genome shotgun (WGS) entry which is preliminary data.</text>
</comment>
<dbReference type="AlphaFoldDB" id="A0A9X0CD54"/>
<evidence type="ECO:0008006" key="5">
    <source>
        <dbReference type="Google" id="ProtNLM"/>
    </source>
</evidence>
<dbReference type="Gene3D" id="2.60.40.760">
    <property type="entry name" value="Expansin, cellulose-binding-like domain"/>
    <property type="match status" value="1"/>
</dbReference>
<dbReference type="PANTHER" id="PTHR31836:SF28">
    <property type="entry name" value="SRCR DOMAIN-CONTAINING PROTEIN-RELATED"/>
    <property type="match status" value="1"/>
</dbReference>
<dbReference type="Gene3D" id="2.40.40.10">
    <property type="entry name" value="RlpA-like domain"/>
    <property type="match status" value="1"/>
</dbReference>
<dbReference type="SUPFAM" id="SSF50685">
    <property type="entry name" value="Barwin-like endoglucanases"/>
    <property type="match status" value="1"/>
</dbReference>
<dbReference type="OrthoDB" id="406505at2759"/>